<dbReference type="Proteomes" id="UP000467841">
    <property type="component" value="Unassembled WGS sequence"/>
</dbReference>
<evidence type="ECO:0000313" key="2">
    <source>
        <dbReference type="Proteomes" id="UP000467841"/>
    </source>
</evidence>
<proteinExistence type="predicted"/>
<comment type="caution">
    <text evidence="1">The sequence shown here is derived from an EMBL/GenBank/DDBJ whole genome shotgun (WGS) entry which is preliminary data.</text>
</comment>
<evidence type="ECO:0000313" key="1">
    <source>
        <dbReference type="EMBL" id="CAA7048832.1"/>
    </source>
</evidence>
<reference evidence="1" key="1">
    <citation type="submission" date="2020-01" db="EMBL/GenBank/DDBJ databases">
        <authorList>
            <person name="Mishra B."/>
        </authorList>
    </citation>
    <scope>NUCLEOTIDE SEQUENCE [LARGE SCALE GENOMIC DNA]</scope>
</reference>
<accession>A0A6D2K700</accession>
<dbReference type="EMBL" id="CACVBM020001396">
    <property type="protein sequence ID" value="CAA7048832.1"/>
    <property type="molecule type" value="Genomic_DNA"/>
</dbReference>
<protein>
    <submittedName>
        <fullName evidence="1">Uncharacterized protein</fullName>
    </submittedName>
</protein>
<sequence length="103" mass="11480">MKNIIDDAGDICKRRFRFDVLSLDTVALHRPRRDVAEISGSNKGCVASKLHYLLGAKRIDPNSRISNFWPARNGIVVSTSKKAISDRSSAGARPFIVNWLDLI</sequence>
<organism evidence="1 2">
    <name type="scientific">Microthlaspi erraticum</name>
    <dbReference type="NCBI Taxonomy" id="1685480"/>
    <lineage>
        <taxon>Eukaryota</taxon>
        <taxon>Viridiplantae</taxon>
        <taxon>Streptophyta</taxon>
        <taxon>Embryophyta</taxon>
        <taxon>Tracheophyta</taxon>
        <taxon>Spermatophyta</taxon>
        <taxon>Magnoliopsida</taxon>
        <taxon>eudicotyledons</taxon>
        <taxon>Gunneridae</taxon>
        <taxon>Pentapetalae</taxon>
        <taxon>rosids</taxon>
        <taxon>malvids</taxon>
        <taxon>Brassicales</taxon>
        <taxon>Brassicaceae</taxon>
        <taxon>Coluteocarpeae</taxon>
        <taxon>Microthlaspi</taxon>
    </lineage>
</organism>
<keyword evidence="2" id="KW-1185">Reference proteome</keyword>
<name>A0A6D2K700_9BRAS</name>
<dbReference type="AlphaFoldDB" id="A0A6D2K700"/>
<gene>
    <name evidence="1" type="ORF">MERR_LOCUS36067</name>
</gene>